<protein>
    <submittedName>
        <fullName evidence="2">Uncharacterized protein</fullName>
    </submittedName>
</protein>
<dbReference type="Proteomes" id="UP000749559">
    <property type="component" value="Unassembled WGS sequence"/>
</dbReference>
<organism evidence="2 3">
    <name type="scientific">Owenia fusiformis</name>
    <name type="common">Polychaete worm</name>
    <dbReference type="NCBI Taxonomy" id="6347"/>
    <lineage>
        <taxon>Eukaryota</taxon>
        <taxon>Metazoa</taxon>
        <taxon>Spiralia</taxon>
        <taxon>Lophotrochozoa</taxon>
        <taxon>Annelida</taxon>
        <taxon>Polychaeta</taxon>
        <taxon>Sedentaria</taxon>
        <taxon>Canalipalpata</taxon>
        <taxon>Sabellida</taxon>
        <taxon>Oweniida</taxon>
        <taxon>Oweniidae</taxon>
        <taxon>Owenia</taxon>
    </lineage>
</organism>
<keyword evidence="3" id="KW-1185">Reference proteome</keyword>
<reference evidence="2" key="1">
    <citation type="submission" date="2022-03" db="EMBL/GenBank/DDBJ databases">
        <authorList>
            <person name="Martin C."/>
        </authorList>
    </citation>
    <scope>NUCLEOTIDE SEQUENCE</scope>
</reference>
<proteinExistence type="predicted"/>
<dbReference type="EMBL" id="CAIIXF020000001">
    <property type="protein sequence ID" value="CAH1773630.1"/>
    <property type="molecule type" value="Genomic_DNA"/>
</dbReference>
<dbReference type="AlphaFoldDB" id="A0A8S4MXN9"/>
<feature type="non-terminal residue" evidence="2">
    <location>
        <position position="1"/>
    </location>
</feature>
<comment type="caution">
    <text evidence="2">The sequence shown here is derived from an EMBL/GenBank/DDBJ whole genome shotgun (WGS) entry which is preliminary data.</text>
</comment>
<feature type="region of interest" description="Disordered" evidence="1">
    <location>
        <begin position="73"/>
        <end position="116"/>
    </location>
</feature>
<evidence type="ECO:0000313" key="3">
    <source>
        <dbReference type="Proteomes" id="UP000749559"/>
    </source>
</evidence>
<dbReference type="PANTHER" id="PTHR16049:SF8">
    <property type="entry name" value="IQ DOMAIN-CONTAINING PROTEIN C"/>
    <property type="match status" value="1"/>
</dbReference>
<dbReference type="PANTHER" id="PTHR16049">
    <property type="entry name" value="IQ DOMAIN-CONTAINING PROTEIN C"/>
    <property type="match status" value="1"/>
</dbReference>
<feature type="compositionally biased region" description="Basic and acidic residues" evidence="1">
    <location>
        <begin position="82"/>
        <end position="108"/>
    </location>
</feature>
<dbReference type="InterPro" id="IPR042506">
    <property type="entry name" value="IQCC"/>
</dbReference>
<name>A0A8S4MXN9_OWEFU</name>
<dbReference type="PROSITE" id="PS50096">
    <property type="entry name" value="IQ"/>
    <property type="match status" value="1"/>
</dbReference>
<gene>
    <name evidence="2" type="ORF">OFUS_LOCUS1205</name>
</gene>
<evidence type="ECO:0000256" key="1">
    <source>
        <dbReference type="SAM" id="MobiDB-lite"/>
    </source>
</evidence>
<evidence type="ECO:0000313" key="2">
    <source>
        <dbReference type="EMBL" id="CAH1773630.1"/>
    </source>
</evidence>
<feature type="compositionally biased region" description="Polar residues" evidence="1">
    <location>
        <begin position="267"/>
        <end position="293"/>
    </location>
</feature>
<sequence length="368" mass="41816">KMALDSSEERNFSLNYEEIVHLQAIFRGALVRKQFNDIKKEYRSIVCDIEETDQCEVIWPTKHLAPPIVRRKRLKKRKNNLHSKETNGEEPDTKINQHQQDNSRKEDNTEILPGSNGKLGVFSDVCIQTGASLELVQQPNDGTQHLDLGETNSNEPITRSDNIRLEPEMDRDVNKHHDTVNLQRKFECDIEQFEPPTHDSPQSLPKEIIAGSELKPSCHPHCDASVSHRNNEKTENDQMKVTFNDTSLMQDTNVDISKDSINQVQPFASSTPKHVPPSNSNTKEAVSTHSSVELTKDPPRRISQSAIDGTSVWDSASFEDMSLTTNPKDKVQLEQLRSNIAMELLWVQQAISSRKNYLRLKNKMSGES</sequence>
<feature type="region of interest" description="Disordered" evidence="1">
    <location>
        <begin position="267"/>
        <end position="303"/>
    </location>
</feature>
<accession>A0A8S4MXN9</accession>
<dbReference type="OrthoDB" id="6161953at2759"/>